<dbReference type="GO" id="GO:0016747">
    <property type="term" value="F:acyltransferase activity, transferring groups other than amino-acyl groups"/>
    <property type="evidence" value="ECO:0007669"/>
    <property type="project" value="InterPro"/>
</dbReference>
<evidence type="ECO:0000259" key="1">
    <source>
        <dbReference type="Pfam" id="PF13302"/>
    </source>
</evidence>
<dbReference type="PANTHER" id="PTHR43792:SF13">
    <property type="entry name" value="ACETYLTRANSFERASE"/>
    <property type="match status" value="1"/>
</dbReference>
<accession>A0A6J6I265</accession>
<evidence type="ECO:0000313" key="2">
    <source>
        <dbReference type="EMBL" id="CAB4619426.1"/>
    </source>
</evidence>
<dbReference type="PANTHER" id="PTHR43792">
    <property type="entry name" value="GNAT FAMILY, PUTATIVE (AFU_ORTHOLOGUE AFUA_3G00765)-RELATED-RELATED"/>
    <property type="match status" value="1"/>
</dbReference>
<reference evidence="2" key="1">
    <citation type="submission" date="2020-05" db="EMBL/GenBank/DDBJ databases">
        <authorList>
            <person name="Chiriac C."/>
            <person name="Salcher M."/>
            <person name="Ghai R."/>
            <person name="Kavagutti S V."/>
        </authorList>
    </citation>
    <scope>NUCLEOTIDE SEQUENCE</scope>
</reference>
<dbReference type="InterPro" id="IPR051531">
    <property type="entry name" value="N-acetyltransferase"/>
</dbReference>
<dbReference type="EMBL" id="CAEZVD010000029">
    <property type="protein sequence ID" value="CAB4619426.1"/>
    <property type="molecule type" value="Genomic_DNA"/>
</dbReference>
<dbReference type="InterPro" id="IPR016181">
    <property type="entry name" value="Acyl_CoA_acyltransferase"/>
</dbReference>
<gene>
    <name evidence="2" type="ORF">UFOPK1909_00441</name>
</gene>
<dbReference type="AlphaFoldDB" id="A0A6J6I265"/>
<protein>
    <submittedName>
        <fullName evidence="2">Unannotated protein</fullName>
    </submittedName>
</protein>
<proteinExistence type="predicted"/>
<dbReference type="Gene3D" id="3.40.630.30">
    <property type="match status" value="1"/>
</dbReference>
<name>A0A6J6I265_9ZZZZ</name>
<dbReference type="InterPro" id="IPR000182">
    <property type="entry name" value="GNAT_dom"/>
</dbReference>
<sequence length="144" mass="17020">MQIDKSLVTSRLDLRLRWHFTQWLFREIYLLDTDEKVGEINFHRPPIGDEYTPVGTVEVGVEIDEKYRGNGFAQESLKAMWLWACEQEDIKTLRYSVSATNHPSMRIIQRFGFTHIGQQQDDVEGPEEIFEMICEEFKSRFSQN</sequence>
<dbReference type="SUPFAM" id="SSF55729">
    <property type="entry name" value="Acyl-CoA N-acyltransferases (Nat)"/>
    <property type="match status" value="1"/>
</dbReference>
<dbReference type="Pfam" id="PF13302">
    <property type="entry name" value="Acetyltransf_3"/>
    <property type="match status" value="1"/>
</dbReference>
<feature type="domain" description="N-acetyltransferase" evidence="1">
    <location>
        <begin position="22"/>
        <end position="114"/>
    </location>
</feature>
<organism evidence="2">
    <name type="scientific">freshwater metagenome</name>
    <dbReference type="NCBI Taxonomy" id="449393"/>
    <lineage>
        <taxon>unclassified sequences</taxon>
        <taxon>metagenomes</taxon>
        <taxon>ecological metagenomes</taxon>
    </lineage>
</organism>